<dbReference type="InterPro" id="IPR015944">
    <property type="entry name" value="Gly-tRNA-synth_bsu"/>
</dbReference>
<evidence type="ECO:0000313" key="13">
    <source>
        <dbReference type="Proteomes" id="UP001154240"/>
    </source>
</evidence>
<evidence type="ECO:0000256" key="10">
    <source>
        <dbReference type="HAMAP-Rule" id="MF_00255"/>
    </source>
</evidence>
<keyword evidence="7 10" id="KW-0648">Protein biosynthesis</keyword>
<dbReference type="RefSeq" id="WP_307631829.1">
    <property type="nucleotide sequence ID" value="NZ_JAPHEH010000001.1"/>
</dbReference>
<evidence type="ECO:0000256" key="4">
    <source>
        <dbReference type="ARBA" id="ARBA00022598"/>
    </source>
</evidence>
<evidence type="ECO:0000256" key="9">
    <source>
        <dbReference type="ARBA" id="ARBA00047937"/>
    </source>
</evidence>
<comment type="caution">
    <text evidence="12">The sequence shown here is derived from an EMBL/GenBank/DDBJ whole genome shotgun (WGS) entry which is preliminary data.</text>
</comment>
<accession>A0A9X4RKP8</accession>
<reference evidence="12" key="1">
    <citation type="journal article" date="2022" name="bioRxiv">
        <title>Thiovibrio frasassiensisgen. nov., sp. nov., an autotrophic, elemental sulfur disproportionating bacterium isolated from sulfidic karst sediment, and proposal of Thiovibrionaceae fam. nov.</title>
        <authorList>
            <person name="Aronson H."/>
            <person name="Thomas C."/>
            <person name="Bhattacharyya M."/>
            <person name="Eckstein S."/>
            <person name="Jensen S."/>
            <person name="Barco R."/>
            <person name="Macalady J."/>
            <person name="Amend J."/>
        </authorList>
    </citation>
    <scope>NUCLEOTIDE SEQUENCE</scope>
    <source>
        <strain evidence="12">RS19-109</strain>
    </source>
</reference>
<dbReference type="PANTHER" id="PTHR30075">
    <property type="entry name" value="GLYCYL-TRNA SYNTHETASE"/>
    <property type="match status" value="1"/>
</dbReference>
<dbReference type="EMBL" id="JAPHEH010000001">
    <property type="protein sequence ID" value="MDG4474849.1"/>
    <property type="molecule type" value="Genomic_DNA"/>
</dbReference>
<keyword evidence="8 10" id="KW-0030">Aminoacyl-tRNA synthetase</keyword>
<name>A0A9X4RKP8_9BACT</name>
<dbReference type="Pfam" id="PF02092">
    <property type="entry name" value="tRNA_synt_2f"/>
    <property type="match status" value="1"/>
</dbReference>
<dbReference type="HAMAP" id="MF_00255">
    <property type="entry name" value="Gly_tRNA_synth_beta"/>
    <property type="match status" value="1"/>
</dbReference>
<keyword evidence="6 10" id="KW-0067">ATP-binding</keyword>
<evidence type="ECO:0000259" key="11">
    <source>
        <dbReference type="Pfam" id="PF05746"/>
    </source>
</evidence>
<dbReference type="SUPFAM" id="SSF109604">
    <property type="entry name" value="HD-domain/PDEase-like"/>
    <property type="match status" value="1"/>
</dbReference>
<evidence type="ECO:0000256" key="7">
    <source>
        <dbReference type="ARBA" id="ARBA00022917"/>
    </source>
</evidence>
<protein>
    <recommendedName>
        <fullName evidence="10">Glycine--tRNA ligase beta subunit</fullName>
        <ecNumber evidence="10">6.1.1.14</ecNumber>
    </recommendedName>
    <alternativeName>
        <fullName evidence="10">Glycyl-tRNA synthetase beta subunit</fullName>
        <shortName evidence="10">GlyRS</shortName>
    </alternativeName>
</protein>
<dbReference type="NCBIfam" id="TIGR00211">
    <property type="entry name" value="glyS"/>
    <property type="match status" value="1"/>
</dbReference>
<dbReference type="GO" id="GO:0006420">
    <property type="term" value="P:arginyl-tRNA aminoacylation"/>
    <property type="evidence" value="ECO:0007669"/>
    <property type="project" value="InterPro"/>
</dbReference>
<evidence type="ECO:0000256" key="8">
    <source>
        <dbReference type="ARBA" id="ARBA00023146"/>
    </source>
</evidence>
<dbReference type="PRINTS" id="PR01045">
    <property type="entry name" value="TRNASYNTHGB"/>
</dbReference>
<dbReference type="PANTHER" id="PTHR30075:SF2">
    <property type="entry name" value="GLYCINE--TRNA LIGASE, CHLOROPLASTIC_MITOCHONDRIAL 2"/>
    <property type="match status" value="1"/>
</dbReference>
<reference evidence="12" key="2">
    <citation type="submission" date="2022-10" db="EMBL/GenBank/DDBJ databases">
        <authorList>
            <person name="Aronson H.S."/>
        </authorList>
    </citation>
    <scope>NUCLEOTIDE SEQUENCE</scope>
    <source>
        <strain evidence="12">RS19-109</strain>
    </source>
</reference>
<dbReference type="AlphaFoldDB" id="A0A9X4RKP8"/>
<gene>
    <name evidence="10 12" type="primary">glyS</name>
    <name evidence="12" type="ORF">OLX77_01575</name>
</gene>
<evidence type="ECO:0000256" key="2">
    <source>
        <dbReference type="ARBA" id="ARBA00008226"/>
    </source>
</evidence>
<comment type="subunit">
    <text evidence="10">Tetramer of two alpha and two beta subunits.</text>
</comment>
<evidence type="ECO:0000256" key="5">
    <source>
        <dbReference type="ARBA" id="ARBA00022741"/>
    </source>
</evidence>
<comment type="catalytic activity">
    <reaction evidence="9 10">
        <text>tRNA(Gly) + glycine + ATP = glycyl-tRNA(Gly) + AMP + diphosphate</text>
        <dbReference type="Rhea" id="RHEA:16013"/>
        <dbReference type="Rhea" id="RHEA-COMP:9664"/>
        <dbReference type="Rhea" id="RHEA-COMP:9683"/>
        <dbReference type="ChEBI" id="CHEBI:30616"/>
        <dbReference type="ChEBI" id="CHEBI:33019"/>
        <dbReference type="ChEBI" id="CHEBI:57305"/>
        <dbReference type="ChEBI" id="CHEBI:78442"/>
        <dbReference type="ChEBI" id="CHEBI:78522"/>
        <dbReference type="ChEBI" id="CHEBI:456215"/>
        <dbReference type="EC" id="6.1.1.14"/>
    </reaction>
</comment>
<organism evidence="12 13">
    <name type="scientific">Thiovibrio frasassiensis</name>
    <dbReference type="NCBI Taxonomy" id="2984131"/>
    <lineage>
        <taxon>Bacteria</taxon>
        <taxon>Pseudomonadati</taxon>
        <taxon>Thermodesulfobacteriota</taxon>
        <taxon>Desulfobulbia</taxon>
        <taxon>Desulfobulbales</taxon>
        <taxon>Thiovibrionaceae</taxon>
        <taxon>Thiovibrio</taxon>
    </lineage>
</organism>
<proteinExistence type="inferred from homology"/>
<dbReference type="GO" id="GO:0004814">
    <property type="term" value="F:arginine-tRNA ligase activity"/>
    <property type="evidence" value="ECO:0007669"/>
    <property type="project" value="InterPro"/>
</dbReference>
<dbReference type="Proteomes" id="UP001154240">
    <property type="component" value="Unassembled WGS sequence"/>
</dbReference>
<dbReference type="PROSITE" id="PS50861">
    <property type="entry name" value="AA_TRNA_LIGASE_II_GLYAB"/>
    <property type="match status" value="1"/>
</dbReference>
<keyword evidence="5 10" id="KW-0547">Nucleotide-binding</keyword>
<dbReference type="GO" id="GO:0005829">
    <property type="term" value="C:cytosol"/>
    <property type="evidence" value="ECO:0007669"/>
    <property type="project" value="TreeGrafter"/>
</dbReference>
<dbReference type="GO" id="GO:0006426">
    <property type="term" value="P:glycyl-tRNA aminoacylation"/>
    <property type="evidence" value="ECO:0007669"/>
    <property type="project" value="UniProtKB-UniRule"/>
</dbReference>
<feature type="domain" description="DALR anticodon binding" evidence="11">
    <location>
        <begin position="585"/>
        <end position="677"/>
    </location>
</feature>
<evidence type="ECO:0000313" key="12">
    <source>
        <dbReference type="EMBL" id="MDG4474849.1"/>
    </source>
</evidence>
<evidence type="ECO:0000256" key="6">
    <source>
        <dbReference type="ARBA" id="ARBA00022840"/>
    </source>
</evidence>
<evidence type="ECO:0000256" key="1">
    <source>
        <dbReference type="ARBA" id="ARBA00004496"/>
    </source>
</evidence>
<dbReference type="EC" id="6.1.1.14" evidence="10"/>
<comment type="subcellular location">
    <subcellularLocation>
        <location evidence="1 10">Cytoplasm</location>
    </subcellularLocation>
</comment>
<sequence length="691" mass="76056">MQHELLFEIGTEEIPAGYIMPALAQLEKLLAERLTALALPYTNLHTAATPRRLAVSISGLAERQPDRTEEILGPPKKAAFDKNGQPTQAAIGFAKKNGAEVEALQTVATPKGEYLMVRVEQIGRQTQDLLSDLLPEVVTSLNFPKSMRWGAGRISFARPIQWLLAVYGGETVPFTLDTITSANTTRGHRFMARAPLSATCFSDYVETLRTAQVMVEPKERRAAVLAEITRAAQQAGGTILPDEELVDTVCNLVEKPFAICGTFEERFLALPREVLITSMREHQKYFAVVDPAGTLMPNFIAVNNTNTKDAKLAADGHQRVIRARLEDAFFFFKEDQRRTLEERVEDLSGVIFQHKLGTMLDKTRRVTALTGLLASKLAPQHLAHAERAARLAKTDLLTDMVGEFPSLQGAIGQDYALLSGEAPEVATAIREHYLPVRAGGTLPLSIPGSLVGMADRLDSITGCFGIGQIPTGTADPFGLRRLSLGLLHILNGMDFRLSLAEFVDQALSLYGDKLTVPRDEARRNVLEFIKGRFSNDLTSQGIPAEAVEAVTSVSFDDPVDCKRKIIALMAISKQEAFTILAGSFKRVINIIKDNSKTSVQAELLTESAEQKLHEAFLTVRLEATPLLEAGDYEKGLEVILKMKGPVDTFFEEVMVMVEDERVRANRLNLLTAIARLFLQIGDFSKMNAINQ</sequence>
<dbReference type="InterPro" id="IPR008909">
    <property type="entry name" value="DALR_anticod-bd"/>
</dbReference>
<dbReference type="GO" id="GO:0005524">
    <property type="term" value="F:ATP binding"/>
    <property type="evidence" value="ECO:0007669"/>
    <property type="project" value="UniProtKB-UniRule"/>
</dbReference>
<keyword evidence="13" id="KW-1185">Reference proteome</keyword>
<dbReference type="InterPro" id="IPR006194">
    <property type="entry name" value="Gly-tRNA-synth_heterodimer"/>
</dbReference>
<keyword evidence="4 10" id="KW-0436">Ligase</keyword>
<dbReference type="GO" id="GO:0004820">
    <property type="term" value="F:glycine-tRNA ligase activity"/>
    <property type="evidence" value="ECO:0007669"/>
    <property type="project" value="UniProtKB-UniRule"/>
</dbReference>
<keyword evidence="3 10" id="KW-0963">Cytoplasm</keyword>
<evidence type="ECO:0000256" key="3">
    <source>
        <dbReference type="ARBA" id="ARBA00022490"/>
    </source>
</evidence>
<dbReference type="Pfam" id="PF05746">
    <property type="entry name" value="DALR_1"/>
    <property type="match status" value="1"/>
</dbReference>
<comment type="similarity">
    <text evidence="2 10">Belongs to the class-II aminoacyl-tRNA synthetase family.</text>
</comment>